<evidence type="ECO:0000256" key="4">
    <source>
        <dbReference type="ARBA" id="ARBA00022786"/>
    </source>
</evidence>
<feature type="region of interest" description="Disordered" evidence="6">
    <location>
        <begin position="164"/>
        <end position="209"/>
    </location>
</feature>
<evidence type="ECO:0000313" key="8">
    <source>
        <dbReference type="Proteomes" id="UP000195602"/>
    </source>
</evidence>
<sequence>MSDSSYSYVHFTHSNQSTFMENWKEYPLPYDDIDTTHLFEATANIFPQFLLDEEEDGAIPINFSVFGAKVSKSRSLLQRKVWTDLNLDPLRSDSTTQKLPDKTILKSLHFAKSDATDVSLNDFLSNGYNSESSVLNPDQTFANVSHDDIWLHTTSEFGHNHTFSHMKSRSNSTNHVNTQPAPPVQTPRMGRTRQPSHDKFQTPITRILR</sequence>
<dbReference type="Pfam" id="PF05839">
    <property type="entry name" value="Apc13p"/>
    <property type="match status" value="1"/>
</dbReference>
<dbReference type="Proteomes" id="UP000195602">
    <property type="component" value="Unassembled WGS sequence"/>
</dbReference>
<gene>
    <name evidence="7" type="ORF">A9F13_18g01122</name>
</gene>
<evidence type="ECO:0000256" key="2">
    <source>
        <dbReference type="ARBA" id="ARBA00022618"/>
    </source>
</evidence>
<dbReference type="GO" id="GO:0005680">
    <property type="term" value="C:anaphase-promoting complex"/>
    <property type="evidence" value="ECO:0007669"/>
    <property type="project" value="InterPro"/>
</dbReference>
<reference evidence="7 8" key="1">
    <citation type="submission" date="2017-04" db="EMBL/GenBank/DDBJ databases">
        <title>Draft genome of the yeast Clavispora lusitaniae type strain CBS 6936.</title>
        <authorList>
            <person name="Durrens P."/>
            <person name="Klopp C."/>
            <person name="Biteau N."/>
            <person name="Fitton-Ouhabi V."/>
            <person name="Dementhon K."/>
            <person name="Accoceberry I."/>
            <person name="Sherman D.J."/>
            <person name="Noel T."/>
        </authorList>
    </citation>
    <scope>NUCLEOTIDE SEQUENCE [LARGE SCALE GENOMIC DNA]</scope>
    <source>
        <strain evidence="7 8">CBS 6936</strain>
    </source>
</reference>
<protein>
    <recommendedName>
        <fullName evidence="9">Anaphase-promoting complex subunit 13</fullName>
    </recommendedName>
</protein>
<evidence type="ECO:0000313" key="7">
    <source>
        <dbReference type="EMBL" id="OVF06790.1"/>
    </source>
</evidence>
<dbReference type="KEGG" id="clus:A9F13_18g01122"/>
<dbReference type="EMBL" id="LYUB02000018">
    <property type="protein sequence ID" value="OVF06790.1"/>
    <property type="molecule type" value="Genomic_DNA"/>
</dbReference>
<keyword evidence="3" id="KW-0498">Mitosis</keyword>
<comment type="caution">
    <text evidence="7">The sequence shown here is derived from an EMBL/GenBank/DDBJ whole genome shotgun (WGS) entry which is preliminary data.</text>
</comment>
<evidence type="ECO:0000256" key="5">
    <source>
        <dbReference type="ARBA" id="ARBA00023306"/>
    </source>
</evidence>
<dbReference type="GO" id="GO:0051301">
    <property type="term" value="P:cell division"/>
    <property type="evidence" value="ECO:0007669"/>
    <property type="project" value="UniProtKB-KW"/>
</dbReference>
<evidence type="ECO:0008006" key="9">
    <source>
        <dbReference type="Google" id="ProtNLM"/>
    </source>
</evidence>
<keyword evidence="5" id="KW-0131">Cell cycle</keyword>
<keyword evidence="2" id="KW-0132">Cell division</keyword>
<evidence type="ECO:0000256" key="3">
    <source>
        <dbReference type="ARBA" id="ARBA00022776"/>
    </source>
</evidence>
<proteinExistence type="inferred from homology"/>
<dbReference type="InterPro" id="IPR008401">
    <property type="entry name" value="Apc13"/>
</dbReference>
<dbReference type="AlphaFoldDB" id="A0AA91PWF4"/>
<evidence type="ECO:0000256" key="1">
    <source>
        <dbReference type="ARBA" id="ARBA00006940"/>
    </source>
</evidence>
<evidence type="ECO:0000256" key="6">
    <source>
        <dbReference type="SAM" id="MobiDB-lite"/>
    </source>
</evidence>
<organism evidence="7 8">
    <name type="scientific">Clavispora lusitaniae</name>
    <name type="common">Candida lusitaniae</name>
    <dbReference type="NCBI Taxonomy" id="36911"/>
    <lineage>
        <taxon>Eukaryota</taxon>
        <taxon>Fungi</taxon>
        <taxon>Dikarya</taxon>
        <taxon>Ascomycota</taxon>
        <taxon>Saccharomycotina</taxon>
        <taxon>Pichiomycetes</taxon>
        <taxon>Metschnikowiaceae</taxon>
        <taxon>Clavispora</taxon>
    </lineage>
</organism>
<name>A0AA91PWF4_CLALS</name>
<feature type="compositionally biased region" description="Polar residues" evidence="6">
    <location>
        <begin position="169"/>
        <end position="179"/>
    </location>
</feature>
<comment type="similarity">
    <text evidence="1">Belongs to the APC13 family.</text>
</comment>
<keyword evidence="4" id="KW-0833">Ubl conjugation pathway</keyword>
<accession>A0AA91PWF4</accession>